<dbReference type="KEGG" id="dcp:RN607_07055"/>
<dbReference type="EMBL" id="CP134880">
    <property type="protein sequence ID" value="WNM28758.1"/>
    <property type="molecule type" value="Genomic_DNA"/>
</dbReference>
<keyword evidence="1" id="KW-0472">Membrane</keyword>
<dbReference type="RefSeq" id="WP_313545323.1">
    <property type="nucleotide sequence ID" value="NZ_CP134880.1"/>
</dbReference>
<name>A0AA96FET1_9MICO</name>
<protein>
    <submittedName>
        <fullName evidence="2">Pr6Pr family membrane protein</fullName>
    </submittedName>
</protein>
<keyword evidence="1" id="KW-1133">Transmembrane helix</keyword>
<sequence length="218" mass="23384">MRRSKMTAMSRLLGATLISVALGMQAWADLTYGTFTWAQLPGYFTPLANIAGILALIAAAFVGSREPAWVAALRVNAATYLLVVGAVYWLLLAPYTTPMFPWANAVLHGGAAVILSLDWLLVGERRRPRWRDLWTVLTLPALWVGYLLARALVDGWVPYPFLDPARGALAITETLGVIVLVGLAIAAALRLLVAFRPTPALTDLASGRPLPRGAAGAP</sequence>
<proteinExistence type="predicted"/>
<dbReference type="InterPro" id="IPR049713">
    <property type="entry name" value="Pr6Pr-like"/>
</dbReference>
<feature type="transmembrane region" description="Helical" evidence="1">
    <location>
        <begin position="133"/>
        <end position="153"/>
    </location>
</feature>
<reference evidence="2" key="1">
    <citation type="submission" date="2023-09" db="EMBL/GenBank/DDBJ databases">
        <title>Demequina sp. a novel bacteria isolated from Capsicum annuum.</title>
        <authorList>
            <person name="Humaira Z."/>
            <person name="Lee J."/>
            <person name="Cho D."/>
        </authorList>
    </citation>
    <scope>NUCLEOTIDE SEQUENCE</scope>
    <source>
        <strain evidence="2">PMTSA13</strain>
    </source>
</reference>
<feature type="transmembrane region" description="Helical" evidence="1">
    <location>
        <begin position="75"/>
        <end position="96"/>
    </location>
</feature>
<dbReference type="NCBIfam" id="NF038065">
    <property type="entry name" value="Pr6Pr"/>
    <property type="match status" value="1"/>
</dbReference>
<accession>A0AA96FET1</accession>
<evidence type="ECO:0000256" key="1">
    <source>
        <dbReference type="SAM" id="Phobius"/>
    </source>
</evidence>
<organism evidence="2">
    <name type="scientific">Demequina capsici</name>
    <dbReference type="NCBI Taxonomy" id="3075620"/>
    <lineage>
        <taxon>Bacteria</taxon>
        <taxon>Bacillati</taxon>
        <taxon>Actinomycetota</taxon>
        <taxon>Actinomycetes</taxon>
        <taxon>Micrococcales</taxon>
        <taxon>Demequinaceae</taxon>
        <taxon>Demequina</taxon>
    </lineage>
</organism>
<feature type="transmembrane region" description="Helical" evidence="1">
    <location>
        <begin position="102"/>
        <end position="121"/>
    </location>
</feature>
<keyword evidence="1" id="KW-0812">Transmembrane</keyword>
<evidence type="ECO:0000313" key="2">
    <source>
        <dbReference type="EMBL" id="WNM28758.1"/>
    </source>
</evidence>
<dbReference type="Proteomes" id="UP001303408">
    <property type="component" value="Chromosome"/>
</dbReference>
<feature type="transmembrane region" description="Helical" evidence="1">
    <location>
        <begin position="165"/>
        <end position="189"/>
    </location>
</feature>
<feature type="transmembrane region" description="Helical" evidence="1">
    <location>
        <begin position="44"/>
        <end position="63"/>
    </location>
</feature>
<dbReference type="AlphaFoldDB" id="A0AA96FET1"/>
<gene>
    <name evidence="2" type="ORF">RN607_07055</name>
</gene>